<dbReference type="PROSITE" id="PS50048">
    <property type="entry name" value="ZN2_CY6_FUNGAL_2"/>
    <property type="match status" value="1"/>
</dbReference>
<protein>
    <recommendedName>
        <fullName evidence="8">Zn(2)-C6 fungal-type domain-containing protein</fullName>
    </recommendedName>
</protein>
<dbReference type="RefSeq" id="XP_040663814.1">
    <property type="nucleotide sequence ID" value="XM_040816746.1"/>
</dbReference>
<feature type="compositionally biased region" description="Polar residues" evidence="7">
    <location>
        <begin position="324"/>
        <end position="339"/>
    </location>
</feature>
<dbReference type="Gene3D" id="4.10.240.10">
    <property type="entry name" value="Zn(2)-C6 fungal-type DNA-binding domain"/>
    <property type="match status" value="1"/>
</dbReference>
<dbReference type="SUPFAM" id="SSF51197">
    <property type="entry name" value="Clavaminate synthase-like"/>
    <property type="match status" value="1"/>
</dbReference>
<dbReference type="Proteomes" id="UP000184073">
    <property type="component" value="Unassembled WGS sequence"/>
</dbReference>
<dbReference type="AlphaFoldDB" id="A0A1L9P955"/>
<comment type="subcellular location">
    <subcellularLocation>
        <location evidence="1">Nucleus</location>
    </subcellularLocation>
</comment>
<dbReference type="Gene3D" id="2.60.120.620">
    <property type="entry name" value="q2cbj1_9rhob like domain"/>
    <property type="match status" value="1"/>
</dbReference>
<gene>
    <name evidence="9" type="ORF">ASPVEDRAFT_79717</name>
</gene>
<evidence type="ECO:0000256" key="6">
    <source>
        <dbReference type="ARBA" id="ARBA00023242"/>
    </source>
</evidence>
<dbReference type="InterPro" id="IPR021858">
    <property type="entry name" value="Fun_TF"/>
</dbReference>
<accession>A0A1L9P955</accession>
<dbReference type="PANTHER" id="PTHR37534:SF9">
    <property type="entry name" value="ZN(II)2CYS6 TRANSCRIPTION FACTOR (EUROFUNG)"/>
    <property type="match status" value="1"/>
</dbReference>
<dbReference type="STRING" id="1036611.A0A1L9P955"/>
<dbReference type="Pfam" id="PF00172">
    <property type="entry name" value="Zn_clus"/>
    <property type="match status" value="1"/>
</dbReference>
<dbReference type="GeneID" id="63732257"/>
<dbReference type="InterPro" id="IPR008775">
    <property type="entry name" value="Phytyl_CoA_dOase-like"/>
</dbReference>
<dbReference type="Pfam" id="PF05721">
    <property type="entry name" value="PhyH"/>
    <property type="match status" value="1"/>
</dbReference>
<feature type="region of interest" description="Disordered" evidence="7">
    <location>
        <begin position="314"/>
        <end position="340"/>
    </location>
</feature>
<dbReference type="EMBL" id="KV878126">
    <property type="protein sequence ID" value="OJI98051.1"/>
    <property type="molecule type" value="Genomic_DNA"/>
</dbReference>
<dbReference type="GO" id="GO:0045944">
    <property type="term" value="P:positive regulation of transcription by RNA polymerase II"/>
    <property type="evidence" value="ECO:0007669"/>
    <property type="project" value="TreeGrafter"/>
</dbReference>
<dbReference type="SUPFAM" id="SSF57701">
    <property type="entry name" value="Zn2/Cys6 DNA-binding domain"/>
    <property type="match status" value="1"/>
</dbReference>
<dbReference type="InterPro" id="IPR036864">
    <property type="entry name" value="Zn2-C6_fun-type_DNA-bd_sf"/>
</dbReference>
<keyword evidence="10" id="KW-1185">Reference proteome</keyword>
<dbReference type="Pfam" id="PF11951">
    <property type="entry name" value="Fungal_trans_2"/>
    <property type="match status" value="1"/>
</dbReference>
<sequence length="742" mass="82463">MSICMSPLDAETVAAAKATLDDEGYAVIPSILDDSSIKLVHSRLWAAATETQNRGTDLHMPALDPNASNVRVFYLMELDAIFRELIQHPAALQIAKLVVGDQLLVSNFTANIARPGSGSMQLHSDQSLVVPDPWEHAWGVNIIWCLTDVYFENGATLFIPGSHRWKRKEEVPTDAAEMLKPFVAKAGSIVAMDARVWHTSGKNITEDKERALLFGFYTAPFLRQQVNWTAVFAREAEGVLSPELRELLGVDIDANVGRASKIGAGIEKHEAQRAPTSQNCRNRRIKCDEQSPCGYCGRRGLDCKKADFIVPERWPNARPPTRAAQESQPVVTRATQPTPEATAHIPESTYEIFQNIFGVDNDQSATSDLHSTIPPPSDDILTEEKAGLLRFYQDGIGVWMDIFDCSHTYQHEVVWYSLSSPLLMHAVCALSAKQMSLIQNKFLWEPVSSRFYGQSLSLLINELTKQSSTSDGELLLAATILLSSYELLAQPGIDYQRHLYGAQTLIFSRNIGSEGTSLEKASFWIFARQDVALALVNERPTLVPPVKWPAPPDSPPAAVEDAFGMKILWLLARVIEVKFGNGQVSSIERRVESLVAEIDLLWAGLPSHVRGVPMKQSHSEDEGLTRVWFCVPSASAACLYYHMAKILTYECLCEQTPVPPRQSDNMLKPIGYHARAIASICLFSDLADGALVVAVNPIFYAAKYIPSMALKTRLWGILDRIETQLGFYTRNRQTQLQLELKK</sequence>
<dbReference type="GO" id="GO:0000976">
    <property type="term" value="F:transcription cis-regulatory region binding"/>
    <property type="evidence" value="ECO:0007669"/>
    <property type="project" value="TreeGrafter"/>
</dbReference>
<reference evidence="10" key="1">
    <citation type="journal article" date="2017" name="Genome Biol.">
        <title>Comparative genomics reveals high biological diversity and specific adaptations in the industrially and medically important fungal genus Aspergillus.</title>
        <authorList>
            <person name="de Vries R.P."/>
            <person name="Riley R."/>
            <person name="Wiebenga A."/>
            <person name="Aguilar-Osorio G."/>
            <person name="Amillis S."/>
            <person name="Uchima C.A."/>
            <person name="Anderluh G."/>
            <person name="Asadollahi M."/>
            <person name="Askin M."/>
            <person name="Barry K."/>
            <person name="Battaglia E."/>
            <person name="Bayram O."/>
            <person name="Benocci T."/>
            <person name="Braus-Stromeyer S.A."/>
            <person name="Caldana C."/>
            <person name="Canovas D."/>
            <person name="Cerqueira G.C."/>
            <person name="Chen F."/>
            <person name="Chen W."/>
            <person name="Choi C."/>
            <person name="Clum A."/>
            <person name="Dos Santos R.A."/>
            <person name="Damasio A.R."/>
            <person name="Diallinas G."/>
            <person name="Emri T."/>
            <person name="Fekete E."/>
            <person name="Flipphi M."/>
            <person name="Freyberg S."/>
            <person name="Gallo A."/>
            <person name="Gournas C."/>
            <person name="Habgood R."/>
            <person name="Hainaut M."/>
            <person name="Harispe M.L."/>
            <person name="Henrissat B."/>
            <person name="Hilden K.S."/>
            <person name="Hope R."/>
            <person name="Hossain A."/>
            <person name="Karabika E."/>
            <person name="Karaffa L."/>
            <person name="Karanyi Z."/>
            <person name="Krasevec N."/>
            <person name="Kuo A."/>
            <person name="Kusch H."/>
            <person name="LaButti K."/>
            <person name="Lagendijk E.L."/>
            <person name="Lapidus A."/>
            <person name="Levasseur A."/>
            <person name="Lindquist E."/>
            <person name="Lipzen A."/>
            <person name="Logrieco A.F."/>
            <person name="MacCabe A."/>
            <person name="Maekelae M.R."/>
            <person name="Malavazi I."/>
            <person name="Melin P."/>
            <person name="Meyer V."/>
            <person name="Mielnichuk N."/>
            <person name="Miskei M."/>
            <person name="Molnar A.P."/>
            <person name="Mule G."/>
            <person name="Ngan C.Y."/>
            <person name="Orejas M."/>
            <person name="Orosz E."/>
            <person name="Ouedraogo J.P."/>
            <person name="Overkamp K.M."/>
            <person name="Park H.-S."/>
            <person name="Perrone G."/>
            <person name="Piumi F."/>
            <person name="Punt P.J."/>
            <person name="Ram A.F."/>
            <person name="Ramon A."/>
            <person name="Rauscher S."/>
            <person name="Record E."/>
            <person name="Riano-Pachon D.M."/>
            <person name="Robert V."/>
            <person name="Roehrig J."/>
            <person name="Ruller R."/>
            <person name="Salamov A."/>
            <person name="Salih N.S."/>
            <person name="Samson R.A."/>
            <person name="Sandor E."/>
            <person name="Sanguinetti M."/>
            <person name="Schuetze T."/>
            <person name="Sepcic K."/>
            <person name="Shelest E."/>
            <person name="Sherlock G."/>
            <person name="Sophianopoulou V."/>
            <person name="Squina F.M."/>
            <person name="Sun H."/>
            <person name="Susca A."/>
            <person name="Todd R.B."/>
            <person name="Tsang A."/>
            <person name="Unkles S.E."/>
            <person name="van de Wiele N."/>
            <person name="van Rossen-Uffink D."/>
            <person name="Oliveira J.V."/>
            <person name="Vesth T.C."/>
            <person name="Visser J."/>
            <person name="Yu J.-H."/>
            <person name="Zhou M."/>
            <person name="Andersen M.R."/>
            <person name="Archer D.B."/>
            <person name="Baker S.E."/>
            <person name="Benoit I."/>
            <person name="Brakhage A.A."/>
            <person name="Braus G.H."/>
            <person name="Fischer R."/>
            <person name="Frisvad J.C."/>
            <person name="Goldman G.H."/>
            <person name="Houbraken J."/>
            <person name="Oakley B."/>
            <person name="Pocsi I."/>
            <person name="Scazzocchio C."/>
            <person name="Seiboth B."/>
            <person name="vanKuyk P.A."/>
            <person name="Wortman J."/>
            <person name="Dyer P.S."/>
            <person name="Grigoriev I.V."/>
        </authorList>
    </citation>
    <scope>NUCLEOTIDE SEQUENCE [LARGE SCALE GENOMIC DNA]</scope>
    <source>
        <strain evidence="10">CBS 583.65</strain>
    </source>
</reference>
<keyword evidence="3" id="KW-0805">Transcription regulation</keyword>
<keyword evidence="6" id="KW-0539">Nucleus</keyword>
<evidence type="ECO:0000313" key="10">
    <source>
        <dbReference type="Proteomes" id="UP000184073"/>
    </source>
</evidence>
<evidence type="ECO:0000259" key="8">
    <source>
        <dbReference type="PROSITE" id="PS50048"/>
    </source>
</evidence>
<evidence type="ECO:0000313" key="9">
    <source>
        <dbReference type="EMBL" id="OJI98051.1"/>
    </source>
</evidence>
<evidence type="ECO:0000256" key="2">
    <source>
        <dbReference type="ARBA" id="ARBA00005179"/>
    </source>
</evidence>
<dbReference type="InterPro" id="IPR001138">
    <property type="entry name" value="Zn2Cys6_DnaBD"/>
</dbReference>
<organism evidence="9 10">
    <name type="scientific">Aspergillus versicolor CBS 583.65</name>
    <dbReference type="NCBI Taxonomy" id="1036611"/>
    <lineage>
        <taxon>Eukaryota</taxon>
        <taxon>Fungi</taxon>
        <taxon>Dikarya</taxon>
        <taxon>Ascomycota</taxon>
        <taxon>Pezizomycotina</taxon>
        <taxon>Eurotiomycetes</taxon>
        <taxon>Eurotiomycetidae</taxon>
        <taxon>Eurotiales</taxon>
        <taxon>Aspergillaceae</taxon>
        <taxon>Aspergillus</taxon>
        <taxon>Aspergillus subgen. Nidulantes</taxon>
    </lineage>
</organism>
<evidence type="ECO:0000256" key="3">
    <source>
        <dbReference type="ARBA" id="ARBA00023015"/>
    </source>
</evidence>
<dbReference type="GO" id="GO:0005634">
    <property type="term" value="C:nucleus"/>
    <property type="evidence" value="ECO:0007669"/>
    <property type="project" value="UniProtKB-SubCell"/>
</dbReference>
<dbReference type="PANTHER" id="PTHR37534">
    <property type="entry name" value="TRANSCRIPTIONAL ACTIVATOR PROTEIN UGA3"/>
    <property type="match status" value="1"/>
</dbReference>
<evidence type="ECO:0000256" key="5">
    <source>
        <dbReference type="ARBA" id="ARBA00023163"/>
    </source>
</evidence>
<dbReference type="GO" id="GO:0000981">
    <property type="term" value="F:DNA-binding transcription factor activity, RNA polymerase II-specific"/>
    <property type="evidence" value="ECO:0007669"/>
    <property type="project" value="InterPro"/>
</dbReference>
<evidence type="ECO:0000256" key="1">
    <source>
        <dbReference type="ARBA" id="ARBA00004123"/>
    </source>
</evidence>
<dbReference type="OrthoDB" id="4525710at2759"/>
<proteinExistence type="predicted"/>
<keyword evidence="5" id="KW-0804">Transcription</keyword>
<name>A0A1L9P955_ASPVE</name>
<keyword evidence="4" id="KW-0238">DNA-binding</keyword>
<evidence type="ECO:0000256" key="7">
    <source>
        <dbReference type="SAM" id="MobiDB-lite"/>
    </source>
</evidence>
<feature type="domain" description="Zn(2)-C6 fungal-type" evidence="8">
    <location>
        <begin position="276"/>
        <end position="303"/>
    </location>
</feature>
<dbReference type="VEuPathDB" id="FungiDB:ASPVEDRAFT_79717"/>
<evidence type="ECO:0000256" key="4">
    <source>
        <dbReference type="ARBA" id="ARBA00023125"/>
    </source>
</evidence>
<dbReference type="CDD" id="cd00067">
    <property type="entry name" value="GAL4"/>
    <property type="match status" value="1"/>
</dbReference>
<comment type="pathway">
    <text evidence="2">Secondary metabolite biosynthesis.</text>
</comment>
<dbReference type="GO" id="GO:0008270">
    <property type="term" value="F:zinc ion binding"/>
    <property type="evidence" value="ECO:0007669"/>
    <property type="project" value="InterPro"/>
</dbReference>